<accession>A0ABT7QPF4</accession>
<gene>
    <name evidence="1" type="ORF">PF327_01615</name>
</gene>
<dbReference type="Proteomes" id="UP001169066">
    <property type="component" value="Unassembled WGS sequence"/>
</dbReference>
<organism evidence="1 2">
    <name type="scientific">Sulfurovum xiamenensis</name>
    <dbReference type="NCBI Taxonomy" id="3019066"/>
    <lineage>
        <taxon>Bacteria</taxon>
        <taxon>Pseudomonadati</taxon>
        <taxon>Campylobacterota</taxon>
        <taxon>Epsilonproteobacteria</taxon>
        <taxon>Campylobacterales</taxon>
        <taxon>Sulfurovaceae</taxon>
        <taxon>Sulfurovum</taxon>
    </lineage>
</organism>
<evidence type="ECO:0008006" key="3">
    <source>
        <dbReference type="Google" id="ProtNLM"/>
    </source>
</evidence>
<comment type="caution">
    <text evidence="1">The sequence shown here is derived from an EMBL/GenBank/DDBJ whole genome shotgun (WGS) entry which is preliminary data.</text>
</comment>
<dbReference type="RefSeq" id="WP_188084890.1">
    <property type="nucleotide sequence ID" value="NZ_JAQIBC010000001.1"/>
</dbReference>
<protein>
    <recommendedName>
        <fullName evidence="3">Lipoprotein</fullName>
    </recommendedName>
</protein>
<evidence type="ECO:0000313" key="1">
    <source>
        <dbReference type="EMBL" id="MDM5262886.1"/>
    </source>
</evidence>
<proteinExistence type="predicted"/>
<dbReference type="EMBL" id="JAQIBC010000001">
    <property type="protein sequence ID" value="MDM5262886.1"/>
    <property type="molecule type" value="Genomic_DNA"/>
</dbReference>
<keyword evidence="2" id="KW-1185">Reference proteome</keyword>
<reference evidence="1" key="1">
    <citation type="submission" date="2023-01" db="EMBL/GenBank/DDBJ databases">
        <title>Sulfurovum sp. XTW-4 genome assembly.</title>
        <authorList>
            <person name="Wang J."/>
        </authorList>
    </citation>
    <scope>NUCLEOTIDE SEQUENCE</scope>
    <source>
        <strain evidence="1">XTW-4</strain>
    </source>
</reference>
<name>A0ABT7QPF4_9BACT</name>
<dbReference type="PROSITE" id="PS51257">
    <property type="entry name" value="PROKAR_LIPOPROTEIN"/>
    <property type="match status" value="1"/>
</dbReference>
<evidence type="ECO:0000313" key="2">
    <source>
        <dbReference type="Proteomes" id="UP001169066"/>
    </source>
</evidence>
<sequence length="48" mass="5376">MRQNYIGFFHKAIISSLCCIILTGCGYKTDPVYVEETVENNTSTKTEG</sequence>